<keyword evidence="4" id="KW-0131">Cell cycle</keyword>
<dbReference type="PANTHER" id="PTHR34298:SF2">
    <property type="entry name" value="SEGREGATION AND CONDENSATION PROTEIN B"/>
    <property type="match status" value="1"/>
</dbReference>
<keyword evidence="2" id="KW-0132">Cell division</keyword>
<gene>
    <name evidence="6" type="ORF">MNBD_GAMMA19-488</name>
</gene>
<feature type="compositionally biased region" description="Basic and acidic residues" evidence="5">
    <location>
        <begin position="145"/>
        <end position="160"/>
    </location>
</feature>
<protein>
    <submittedName>
        <fullName evidence="6">Segregation and condensation protein B</fullName>
    </submittedName>
</protein>
<dbReference type="AlphaFoldDB" id="A0A3B0ZVC9"/>
<dbReference type="SUPFAM" id="SSF46785">
    <property type="entry name" value="Winged helix' DNA-binding domain"/>
    <property type="match status" value="1"/>
</dbReference>
<evidence type="ECO:0000256" key="5">
    <source>
        <dbReference type="SAM" id="MobiDB-lite"/>
    </source>
</evidence>
<sequence length="170" mass="18663">ALIAYRQPITRGEIEDVRGVSVSTNIIKTLMERDWVKVVGHRDVPGKPAMYASTKQFLDYFNLKGLSDLPTLAEIRDIDSINAELDLTEPGSEHADADTENTSENENSSEDMTVTDIDETESGETETSEQASLADTDMMTDETPDAEKMTELDDTKENAEKSAVTTADPA</sequence>
<proteinExistence type="predicted"/>
<dbReference type="Gene3D" id="1.10.10.10">
    <property type="entry name" value="Winged helix-like DNA-binding domain superfamily/Winged helix DNA-binding domain"/>
    <property type="match status" value="1"/>
</dbReference>
<accession>A0A3B0ZVC9</accession>
<evidence type="ECO:0000313" key="6">
    <source>
        <dbReference type="EMBL" id="VAW95691.1"/>
    </source>
</evidence>
<evidence type="ECO:0000256" key="1">
    <source>
        <dbReference type="ARBA" id="ARBA00022490"/>
    </source>
</evidence>
<evidence type="ECO:0000256" key="3">
    <source>
        <dbReference type="ARBA" id="ARBA00022829"/>
    </source>
</evidence>
<dbReference type="EMBL" id="UOFV01000066">
    <property type="protein sequence ID" value="VAW95691.1"/>
    <property type="molecule type" value="Genomic_DNA"/>
</dbReference>
<reference evidence="6" key="1">
    <citation type="submission" date="2018-06" db="EMBL/GenBank/DDBJ databases">
        <authorList>
            <person name="Zhirakovskaya E."/>
        </authorList>
    </citation>
    <scope>NUCLEOTIDE SEQUENCE</scope>
</reference>
<feature type="region of interest" description="Disordered" evidence="5">
    <location>
        <begin position="84"/>
        <end position="170"/>
    </location>
</feature>
<dbReference type="Pfam" id="PF04079">
    <property type="entry name" value="SMC_ScpB"/>
    <property type="match status" value="1"/>
</dbReference>
<dbReference type="PANTHER" id="PTHR34298">
    <property type="entry name" value="SEGREGATION AND CONDENSATION PROTEIN B"/>
    <property type="match status" value="1"/>
</dbReference>
<evidence type="ECO:0000256" key="2">
    <source>
        <dbReference type="ARBA" id="ARBA00022618"/>
    </source>
</evidence>
<keyword evidence="1" id="KW-0963">Cytoplasm</keyword>
<dbReference type="InterPro" id="IPR036388">
    <property type="entry name" value="WH-like_DNA-bd_sf"/>
</dbReference>
<dbReference type="GO" id="GO:0051301">
    <property type="term" value="P:cell division"/>
    <property type="evidence" value="ECO:0007669"/>
    <property type="project" value="UniProtKB-KW"/>
</dbReference>
<dbReference type="GO" id="GO:0051304">
    <property type="term" value="P:chromosome separation"/>
    <property type="evidence" value="ECO:0007669"/>
    <property type="project" value="InterPro"/>
</dbReference>
<feature type="compositionally biased region" description="Acidic residues" evidence="5">
    <location>
        <begin position="116"/>
        <end position="127"/>
    </location>
</feature>
<feature type="compositionally biased region" description="Acidic residues" evidence="5">
    <location>
        <begin position="98"/>
        <end position="109"/>
    </location>
</feature>
<feature type="non-terminal residue" evidence="6">
    <location>
        <position position="1"/>
    </location>
</feature>
<dbReference type="InterPro" id="IPR005234">
    <property type="entry name" value="ScpB_csome_segregation"/>
</dbReference>
<keyword evidence="3" id="KW-0159">Chromosome partition</keyword>
<evidence type="ECO:0000256" key="4">
    <source>
        <dbReference type="ARBA" id="ARBA00023306"/>
    </source>
</evidence>
<dbReference type="InterPro" id="IPR036390">
    <property type="entry name" value="WH_DNA-bd_sf"/>
</dbReference>
<organism evidence="6">
    <name type="scientific">hydrothermal vent metagenome</name>
    <dbReference type="NCBI Taxonomy" id="652676"/>
    <lineage>
        <taxon>unclassified sequences</taxon>
        <taxon>metagenomes</taxon>
        <taxon>ecological metagenomes</taxon>
    </lineage>
</organism>
<name>A0A3B0ZVC9_9ZZZZ</name>